<name>A0A4U6V3E9_SETVI</name>
<gene>
    <name evidence="3" type="ORF">SEVIR_5G417800v2</name>
</gene>
<protein>
    <submittedName>
        <fullName evidence="3">Uncharacterized protein</fullName>
    </submittedName>
</protein>
<keyword evidence="2" id="KW-0812">Transmembrane</keyword>
<feature type="transmembrane region" description="Helical" evidence="2">
    <location>
        <begin position="327"/>
        <end position="346"/>
    </location>
</feature>
<keyword evidence="2" id="KW-0472">Membrane</keyword>
<evidence type="ECO:0000313" key="3">
    <source>
        <dbReference type="EMBL" id="TKW18217.1"/>
    </source>
</evidence>
<feature type="compositionally biased region" description="Basic and acidic residues" evidence="1">
    <location>
        <begin position="179"/>
        <end position="191"/>
    </location>
</feature>
<evidence type="ECO:0000256" key="2">
    <source>
        <dbReference type="SAM" id="Phobius"/>
    </source>
</evidence>
<feature type="transmembrane region" description="Helical" evidence="2">
    <location>
        <begin position="375"/>
        <end position="396"/>
    </location>
</feature>
<dbReference type="Proteomes" id="UP000298652">
    <property type="component" value="Chromosome 5"/>
</dbReference>
<dbReference type="Gramene" id="TKW18217">
    <property type="protein sequence ID" value="TKW18217"/>
    <property type="gene ID" value="SEVIR_5G417800v2"/>
</dbReference>
<feature type="region of interest" description="Disordered" evidence="1">
    <location>
        <begin position="175"/>
        <end position="202"/>
    </location>
</feature>
<proteinExistence type="predicted"/>
<keyword evidence="2" id="KW-1133">Transmembrane helix</keyword>
<feature type="transmembrane region" description="Helical" evidence="2">
    <location>
        <begin position="402"/>
        <end position="422"/>
    </location>
</feature>
<keyword evidence="4" id="KW-1185">Reference proteome</keyword>
<dbReference type="AlphaFoldDB" id="A0A4U6V3E9"/>
<dbReference type="EMBL" id="CM016556">
    <property type="protein sequence ID" value="TKW18217.1"/>
    <property type="molecule type" value="Genomic_DNA"/>
</dbReference>
<feature type="region of interest" description="Disordered" evidence="1">
    <location>
        <begin position="1"/>
        <end position="63"/>
    </location>
</feature>
<accession>A0A4U6V3E9</accession>
<evidence type="ECO:0000256" key="1">
    <source>
        <dbReference type="SAM" id="MobiDB-lite"/>
    </source>
</evidence>
<organism evidence="3 4">
    <name type="scientific">Setaria viridis</name>
    <name type="common">Green bristlegrass</name>
    <name type="synonym">Setaria italica subsp. viridis</name>
    <dbReference type="NCBI Taxonomy" id="4556"/>
    <lineage>
        <taxon>Eukaryota</taxon>
        <taxon>Viridiplantae</taxon>
        <taxon>Streptophyta</taxon>
        <taxon>Embryophyta</taxon>
        <taxon>Tracheophyta</taxon>
        <taxon>Spermatophyta</taxon>
        <taxon>Magnoliopsida</taxon>
        <taxon>Liliopsida</taxon>
        <taxon>Poales</taxon>
        <taxon>Poaceae</taxon>
        <taxon>PACMAD clade</taxon>
        <taxon>Panicoideae</taxon>
        <taxon>Panicodae</taxon>
        <taxon>Paniceae</taxon>
        <taxon>Cenchrinae</taxon>
        <taxon>Setaria</taxon>
    </lineage>
</organism>
<reference evidence="3" key="1">
    <citation type="submission" date="2019-03" db="EMBL/GenBank/DDBJ databases">
        <title>WGS assembly of Setaria viridis.</title>
        <authorList>
            <person name="Huang P."/>
            <person name="Jenkins J."/>
            <person name="Grimwood J."/>
            <person name="Barry K."/>
            <person name="Healey A."/>
            <person name="Mamidi S."/>
            <person name="Sreedasyam A."/>
            <person name="Shu S."/>
            <person name="Feldman M."/>
            <person name="Wu J."/>
            <person name="Yu Y."/>
            <person name="Chen C."/>
            <person name="Johnson J."/>
            <person name="Rokhsar D."/>
            <person name="Baxter I."/>
            <person name="Schmutz J."/>
            <person name="Brutnell T."/>
            <person name="Kellogg E."/>
        </authorList>
    </citation>
    <scope>NUCLEOTIDE SEQUENCE [LARGE SCALE GENOMIC DNA]</scope>
</reference>
<sequence length="429" mass="45274">MSETPLLKDSNSEGGGDQESKFRKSKNLQDLSRGKDLAATASLSGGERKKGVSDSKNGPVLPTREDASVAVELAADAHALVDELRGSGSIFIDPAKAVARTAAAYAKSQDDREAATRLADALAIFNELFAVSKPTTISYKMSEVLHGSAKVLPGRHYLCRSANLDLKKAIQACSSENTPSHENKITKKASDGDVAPPRGRPLSARSLADTATVLAKELRDTSLADAAKAFAGKAHKFARQTGDCTSRWWLVLAGKNLADAAVGTPQADVVSDVLLAAEAVLEDEPLVASDAKCSRTKRLRLAITPQEPLLPIQVPDDEAKLIEKRQILYGLALAAPVPLLTSAAGLQLFPGAWAFVAGAGIAYGRLDWEKWAARALGRLGVLGAALMFSFYGYRAFFPSAPWGLVILIGAAVLGLGAPWAMVSSSLPFS</sequence>
<evidence type="ECO:0000313" key="4">
    <source>
        <dbReference type="Proteomes" id="UP000298652"/>
    </source>
</evidence>